<name>A0A645DRF4_9ZZZZ</name>
<organism evidence="1">
    <name type="scientific">bioreactor metagenome</name>
    <dbReference type="NCBI Taxonomy" id="1076179"/>
    <lineage>
        <taxon>unclassified sequences</taxon>
        <taxon>metagenomes</taxon>
        <taxon>ecological metagenomes</taxon>
    </lineage>
</organism>
<reference evidence="1" key="1">
    <citation type="submission" date="2019-08" db="EMBL/GenBank/DDBJ databases">
        <authorList>
            <person name="Kucharzyk K."/>
            <person name="Murdoch R.W."/>
            <person name="Higgins S."/>
            <person name="Loffler F."/>
        </authorList>
    </citation>
    <scope>NUCLEOTIDE SEQUENCE</scope>
</reference>
<proteinExistence type="predicted"/>
<accession>A0A645DRF4</accession>
<protein>
    <submittedName>
        <fullName evidence="1">Uncharacterized protein</fullName>
    </submittedName>
</protein>
<dbReference type="AlphaFoldDB" id="A0A645DRF4"/>
<sequence length="232" mass="26269">MVALRISFVHKGTVSADEVHAGGLSGSIQGLCKQNILLTVAAFGNHRNGCYRNALVDDGDPVFAFDHVACFYKVFGLLRDLVINLLRGNFYIAVTAVPKGDSHCDGSDIQIFIRYHFGGFQYIVYIDHATPLNFMHGVEDIFMLYADGKPKFFSKITQIVRKFSKANAAFGYIHQCDHDEHILHDCLGNVQYIYIRMEKNATHMINDPHRIGPDDSDDCFHKKILLFYTYLL</sequence>
<dbReference type="EMBL" id="VSSQ01038733">
    <property type="protein sequence ID" value="MPM91708.1"/>
    <property type="molecule type" value="Genomic_DNA"/>
</dbReference>
<comment type="caution">
    <text evidence="1">The sequence shown here is derived from an EMBL/GenBank/DDBJ whole genome shotgun (WGS) entry which is preliminary data.</text>
</comment>
<gene>
    <name evidence="1" type="ORF">SDC9_138840</name>
</gene>
<evidence type="ECO:0000313" key="1">
    <source>
        <dbReference type="EMBL" id="MPM91708.1"/>
    </source>
</evidence>